<evidence type="ECO:0000313" key="14">
    <source>
        <dbReference type="Proteomes" id="UP000823990"/>
    </source>
</evidence>
<evidence type="ECO:0000256" key="1">
    <source>
        <dbReference type="ARBA" id="ARBA00008279"/>
    </source>
</evidence>
<dbReference type="FunFam" id="3.30.300.20:FF:000004">
    <property type="entry name" value="GTPase Der"/>
    <property type="match status" value="1"/>
</dbReference>
<dbReference type="InterPro" id="IPR031166">
    <property type="entry name" value="G_ENGA"/>
</dbReference>
<evidence type="ECO:0000256" key="5">
    <source>
        <dbReference type="ARBA" id="ARBA00022741"/>
    </source>
</evidence>
<evidence type="ECO:0000256" key="4">
    <source>
        <dbReference type="ARBA" id="ARBA00022737"/>
    </source>
</evidence>
<dbReference type="HAMAP" id="MF_00195">
    <property type="entry name" value="GTPase_Der"/>
    <property type="match status" value="1"/>
</dbReference>
<gene>
    <name evidence="9 13" type="primary">der</name>
    <name evidence="13" type="ORF">H9892_05830</name>
</gene>
<evidence type="ECO:0000256" key="7">
    <source>
        <dbReference type="ARBA" id="ARBA00032345"/>
    </source>
</evidence>
<evidence type="ECO:0000256" key="6">
    <source>
        <dbReference type="ARBA" id="ARBA00023134"/>
    </source>
</evidence>
<reference evidence="13" key="1">
    <citation type="journal article" date="2021" name="PeerJ">
        <title>Extensive microbial diversity within the chicken gut microbiome revealed by metagenomics and culture.</title>
        <authorList>
            <person name="Gilroy R."/>
            <person name="Ravi A."/>
            <person name="Getino M."/>
            <person name="Pursley I."/>
            <person name="Horton D.L."/>
            <person name="Alikhan N.F."/>
            <person name="Baker D."/>
            <person name="Gharbi K."/>
            <person name="Hall N."/>
            <person name="Watson M."/>
            <person name="Adriaenssens E.M."/>
            <person name="Foster-Nyarko E."/>
            <person name="Jarju S."/>
            <person name="Secka A."/>
            <person name="Antonio M."/>
            <person name="Oren A."/>
            <person name="Chaudhuri R.R."/>
            <person name="La Ragione R."/>
            <person name="Hildebrand F."/>
            <person name="Pallen M.J."/>
        </authorList>
    </citation>
    <scope>NUCLEOTIDE SEQUENCE</scope>
    <source>
        <strain evidence="13">12435</strain>
    </source>
</reference>
<comment type="function">
    <text evidence="8 9 11">GTPase that plays an essential role in the late steps of ribosome biogenesis.</text>
</comment>
<dbReference type="FunFam" id="3.40.50.300:FF:000040">
    <property type="entry name" value="GTPase Der"/>
    <property type="match status" value="1"/>
</dbReference>
<evidence type="ECO:0000259" key="12">
    <source>
        <dbReference type="PROSITE" id="PS51712"/>
    </source>
</evidence>
<evidence type="ECO:0000256" key="11">
    <source>
        <dbReference type="RuleBase" id="RU004481"/>
    </source>
</evidence>
<keyword evidence="6 9" id="KW-0342">GTP-binding</keyword>
<feature type="binding site" evidence="9">
    <location>
        <begin position="119"/>
        <end position="122"/>
    </location>
    <ligand>
        <name>GTP</name>
        <dbReference type="ChEBI" id="CHEBI:37565"/>
        <label>1</label>
    </ligand>
</feature>
<dbReference type="InterPro" id="IPR006073">
    <property type="entry name" value="GTP-bd"/>
</dbReference>
<dbReference type="EMBL" id="DXHS01000091">
    <property type="protein sequence ID" value="HIW02840.1"/>
    <property type="molecule type" value="Genomic_DNA"/>
</dbReference>
<evidence type="ECO:0000313" key="13">
    <source>
        <dbReference type="EMBL" id="HIW02840.1"/>
    </source>
</evidence>
<dbReference type="Pfam" id="PF14714">
    <property type="entry name" value="KH_dom-like"/>
    <property type="match status" value="1"/>
</dbReference>
<dbReference type="Gene3D" id="3.30.300.20">
    <property type="match status" value="1"/>
</dbReference>
<comment type="subunit">
    <text evidence="9">Associates with the 50S ribosomal subunit.</text>
</comment>
<dbReference type="GO" id="GO:0005525">
    <property type="term" value="F:GTP binding"/>
    <property type="evidence" value="ECO:0007669"/>
    <property type="project" value="UniProtKB-UniRule"/>
</dbReference>
<reference evidence="13" key="2">
    <citation type="submission" date="2021-04" db="EMBL/GenBank/DDBJ databases">
        <authorList>
            <person name="Gilroy R."/>
        </authorList>
    </citation>
    <scope>NUCLEOTIDE SEQUENCE</scope>
    <source>
        <strain evidence="13">12435</strain>
    </source>
</reference>
<dbReference type="GO" id="GO:0016787">
    <property type="term" value="F:hydrolase activity"/>
    <property type="evidence" value="ECO:0007669"/>
    <property type="project" value="UniProtKB-KW"/>
</dbReference>
<comment type="similarity">
    <text evidence="1 9 10 11">Belongs to the TRAFAC class TrmE-Era-EngA-EngB-Septin-like GTPase superfamily. EngA (Der) GTPase family.</text>
</comment>
<evidence type="ECO:0000256" key="2">
    <source>
        <dbReference type="ARBA" id="ARBA00020953"/>
    </source>
</evidence>
<feature type="binding site" evidence="9">
    <location>
        <begin position="57"/>
        <end position="61"/>
    </location>
    <ligand>
        <name>GTP</name>
        <dbReference type="ChEBI" id="CHEBI:37565"/>
        <label>1</label>
    </ligand>
</feature>
<dbReference type="InterPro" id="IPR027417">
    <property type="entry name" value="P-loop_NTPase"/>
</dbReference>
<dbReference type="Proteomes" id="UP000823990">
    <property type="component" value="Unassembled WGS sequence"/>
</dbReference>
<organism evidence="13 14">
    <name type="scientific">Candidatus Protoclostridium stercorigallinarum</name>
    <dbReference type="NCBI Taxonomy" id="2838741"/>
    <lineage>
        <taxon>Bacteria</taxon>
        <taxon>Bacillati</taxon>
        <taxon>Bacillota</taxon>
        <taxon>Clostridia</taxon>
        <taxon>Candidatus Protoclostridium</taxon>
    </lineage>
</organism>
<feature type="domain" description="EngA-type G" evidence="12">
    <location>
        <begin position="173"/>
        <end position="349"/>
    </location>
</feature>
<dbReference type="GO" id="GO:0042254">
    <property type="term" value="P:ribosome biogenesis"/>
    <property type="evidence" value="ECO:0007669"/>
    <property type="project" value="UniProtKB-KW"/>
</dbReference>
<feature type="binding site" evidence="9">
    <location>
        <begin position="10"/>
        <end position="17"/>
    </location>
    <ligand>
        <name>GTP</name>
        <dbReference type="ChEBI" id="CHEBI:37565"/>
        <label>1</label>
    </ligand>
</feature>
<dbReference type="SUPFAM" id="SSF52540">
    <property type="entry name" value="P-loop containing nucleoside triphosphate hydrolases"/>
    <property type="match status" value="2"/>
</dbReference>
<feature type="binding site" evidence="9">
    <location>
        <begin position="292"/>
        <end position="295"/>
    </location>
    <ligand>
        <name>GTP</name>
        <dbReference type="ChEBI" id="CHEBI:37565"/>
        <label>2</label>
    </ligand>
</feature>
<dbReference type="PANTHER" id="PTHR43834">
    <property type="entry name" value="GTPASE DER"/>
    <property type="match status" value="1"/>
</dbReference>
<evidence type="ECO:0000256" key="10">
    <source>
        <dbReference type="PROSITE-ProRule" id="PRU01049"/>
    </source>
</evidence>
<proteinExistence type="inferred from homology"/>
<dbReference type="GO" id="GO:0043022">
    <property type="term" value="F:ribosome binding"/>
    <property type="evidence" value="ECO:0007669"/>
    <property type="project" value="TreeGrafter"/>
</dbReference>
<dbReference type="NCBIfam" id="TIGR03594">
    <property type="entry name" value="GTPase_EngA"/>
    <property type="match status" value="1"/>
</dbReference>
<dbReference type="CDD" id="cd01894">
    <property type="entry name" value="EngA1"/>
    <property type="match status" value="1"/>
</dbReference>
<comment type="caution">
    <text evidence="13">The sequence shown here is derived from an EMBL/GenBank/DDBJ whole genome shotgun (WGS) entry which is preliminary data.</text>
</comment>
<feature type="domain" description="EngA-type G" evidence="12">
    <location>
        <begin position="4"/>
        <end position="166"/>
    </location>
</feature>
<dbReference type="AlphaFoldDB" id="A0A9D1TRI0"/>
<dbReference type="CDD" id="cd01895">
    <property type="entry name" value="EngA2"/>
    <property type="match status" value="1"/>
</dbReference>
<dbReference type="InterPro" id="IPR032859">
    <property type="entry name" value="KH_dom-like"/>
</dbReference>
<dbReference type="InterPro" id="IPR015946">
    <property type="entry name" value="KH_dom-like_a/b"/>
</dbReference>
<name>A0A9D1TRI0_9FIRM</name>
<dbReference type="NCBIfam" id="TIGR00231">
    <property type="entry name" value="small_GTP"/>
    <property type="match status" value="2"/>
</dbReference>
<protein>
    <recommendedName>
        <fullName evidence="2 9">GTPase Der</fullName>
    </recommendedName>
    <alternativeName>
        <fullName evidence="7 9">GTP-binding protein EngA</fullName>
    </alternativeName>
</protein>
<dbReference type="Pfam" id="PF01926">
    <property type="entry name" value="MMR_HSR1"/>
    <property type="match status" value="2"/>
</dbReference>
<dbReference type="FunFam" id="3.40.50.300:FF:000057">
    <property type="entry name" value="GTPase Der"/>
    <property type="match status" value="1"/>
</dbReference>
<keyword evidence="4 11" id="KW-0677">Repeat</keyword>
<accession>A0A9D1TRI0</accession>
<keyword evidence="5 9" id="KW-0547">Nucleotide-binding</keyword>
<keyword evidence="13" id="KW-0378">Hydrolase</keyword>
<evidence type="ECO:0000256" key="8">
    <source>
        <dbReference type="ARBA" id="ARBA00053470"/>
    </source>
</evidence>
<keyword evidence="3 9" id="KW-0690">Ribosome biogenesis</keyword>
<feature type="binding site" evidence="9">
    <location>
        <begin position="226"/>
        <end position="230"/>
    </location>
    <ligand>
        <name>GTP</name>
        <dbReference type="ChEBI" id="CHEBI:37565"/>
        <label>2</label>
    </ligand>
</feature>
<dbReference type="InterPro" id="IPR016484">
    <property type="entry name" value="GTPase_Der"/>
</dbReference>
<dbReference type="PIRSF" id="PIRSF006485">
    <property type="entry name" value="GTP-binding_EngA"/>
    <property type="match status" value="1"/>
</dbReference>
<dbReference type="PROSITE" id="PS51712">
    <property type="entry name" value="G_ENGA"/>
    <property type="match status" value="2"/>
</dbReference>
<dbReference type="PANTHER" id="PTHR43834:SF6">
    <property type="entry name" value="GTPASE DER"/>
    <property type="match status" value="1"/>
</dbReference>
<sequence>MARPIVAIIGRSNVGKSTFFNRVCGKRISIVKDTPGVTRDRIYADAEWCGKQFTLIDTGGIENDKADFGAEIRRQADIAVELADVIVFMTDGKAGLLTSDREVGAVLRTASKPVVLAVNKLDNNETDTLYDFYELGLGEPFPISCEQMLGIGDLLDEVTKHFPSVDEETERGLSIAFVGKPNVGKSSLVNRLLGFERVIVSDIPGTTRDAIDTPFTYNGARYTLIDTAGLRRKRGIEDESVERYSVLRTIAAIGRADVVFVVFDASEDISEQDVRIAGMVHDEGKPSVIVMNKWDKVEKDTHTVEKYNADLAGQLNFMSYFKAEYVSAASGKRVERLLDLAESVYARASMRVPTGVLNDVISDAVRTTEPPSHSGRRLKILYATQPSVNPPTFVIFVNDEKLMHFSYKRYLENSLRRAFDFAGTPIRLKITGRKEKE</sequence>
<evidence type="ECO:0000256" key="9">
    <source>
        <dbReference type="HAMAP-Rule" id="MF_00195"/>
    </source>
</evidence>
<dbReference type="Gene3D" id="3.40.50.300">
    <property type="entry name" value="P-loop containing nucleotide triphosphate hydrolases"/>
    <property type="match status" value="2"/>
</dbReference>
<dbReference type="InterPro" id="IPR005225">
    <property type="entry name" value="Small_GTP-bd"/>
</dbReference>
<feature type="binding site" evidence="9">
    <location>
        <begin position="179"/>
        <end position="186"/>
    </location>
    <ligand>
        <name>GTP</name>
        <dbReference type="ChEBI" id="CHEBI:37565"/>
        <label>2</label>
    </ligand>
</feature>
<evidence type="ECO:0000256" key="3">
    <source>
        <dbReference type="ARBA" id="ARBA00022517"/>
    </source>
</evidence>